<evidence type="ECO:0000259" key="8">
    <source>
        <dbReference type="PROSITE" id="PS50850"/>
    </source>
</evidence>
<dbReference type="EMBL" id="NHRY01000276">
    <property type="protein sequence ID" value="PPQ25876.1"/>
    <property type="molecule type" value="Genomic_DNA"/>
</dbReference>
<proteinExistence type="predicted"/>
<feature type="transmembrane region" description="Helical" evidence="7">
    <location>
        <begin position="141"/>
        <end position="163"/>
    </location>
</feature>
<keyword evidence="6 7" id="KW-0472">Membrane</keyword>
<comment type="caution">
    <text evidence="9">The sequence shown here is derived from an EMBL/GenBank/DDBJ whole genome shotgun (WGS) entry which is preliminary data.</text>
</comment>
<feature type="transmembrane region" description="Helical" evidence="7">
    <location>
        <begin position="307"/>
        <end position="329"/>
    </location>
</feature>
<dbReference type="InterPro" id="IPR004638">
    <property type="entry name" value="EmrB-like"/>
</dbReference>
<dbReference type="Proteomes" id="UP000239724">
    <property type="component" value="Unassembled WGS sequence"/>
</dbReference>
<keyword evidence="2" id="KW-0813">Transport</keyword>
<dbReference type="OrthoDB" id="9771737at2"/>
<dbReference type="GO" id="GO:0005886">
    <property type="term" value="C:plasma membrane"/>
    <property type="evidence" value="ECO:0007669"/>
    <property type="project" value="UniProtKB-SubCell"/>
</dbReference>
<evidence type="ECO:0000313" key="10">
    <source>
        <dbReference type="Proteomes" id="UP000239724"/>
    </source>
</evidence>
<feature type="transmembrane region" description="Helical" evidence="7">
    <location>
        <begin position="12"/>
        <end position="34"/>
    </location>
</feature>
<sequence>MSGAQQRWQPNANPWVVAVAVTLAAFMEVLDTTIVNVSLPHIAGSLSVSSDEAAWALTTYLVANGIVLTISGALSRRIGRKRYFLICIGAFTAASFACGTADRFTELLLFRALQGFFGGGLQPTQQSIILDYFPPEKRQQAFSLTAIAIIIAPVVGPVLGGYLTETYSWHLIFLINIPVGILTFFGVMQLVEDPPLVQQEKRTAPPFDYIGVGFIALALGCLEVGVDRGEDYDWLGSTFIRVTLLLSLCGFVFGTFYLLYARNPVVNLRVFKDRNLAMGTIQIGIMGFVLYASAVLIPQFAQIQLGYTATWAGLVLAPGAVLLAMLIPVTGRIMNYVPTKYIIAAGGLSLGMALLYSTNLVPQLDFFHLVLYRAAQTAGLALLFVPISTLAYATVTPRLNGDATALFTSARNVFGGVGISISTAMVTQYSQSSQAHMVRNLGPTSQPYNVLLQQTQQGLVDIGHSAAQAAQMAPGQVFQTLQQQSAILAYNDVFALTALGAFIMIPTALLMSEMKTSSRGGGH</sequence>
<feature type="transmembrane region" description="Helical" evidence="7">
    <location>
        <begin position="341"/>
        <end position="358"/>
    </location>
</feature>
<dbReference type="SUPFAM" id="SSF103473">
    <property type="entry name" value="MFS general substrate transporter"/>
    <property type="match status" value="1"/>
</dbReference>
<accession>A0A2S6MU38</accession>
<feature type="transmembrane region" description="Helical" evidence="7">
    <location>
        <begin position="238"/>
        <end position="260"/>
    </location>
</feature>
<reference evidence="9 10" key="1">
    <citation type="journal article" date="2018" name="Arch. Microbiol.">
        <title>New insights into the metabolic potential of the phototrophic purple bacterium Rhodopila globiformis DSM 161(T) from its draft genome sequence and evidence for a vanadium-dependent nitrogenase.</title>
        <authorList>
            <person name="Imhoff J.F."/>
            <person name="Rahn T."/>
            <person name="Kunzel S."/>
            <person name="Neulinger S.C."/>
        </authorList>
    </citation>
    <scope>NUCLEOTIDE SEQUENCE [LARGE SCALE GENOMIC DNA]</scope>
    <source>
        <strain evidence="9 10">DSM 161</strain>
    </source>
</reference>
<dbReference type="CDD" id="cd17503">
    <property type="entry name" value="MFS_LmrB_MDR_like"/>
    <property type="match status" value="1"/>
</dbReference>
<dbReference type="RefSeq" id="WP_104523191.1">
    <property type="nucleotide sequence ID" value="NZ_NHRY01000276.1"/>
</dbReference>
<evidence type="ECO:0000256" key="3">
    <source>
        <dbReference type="ARBA" id="ARBA00022475"/>
    </source>
</evidence>
<dbReference type="Gene3D" id="1.20.1720.10">
    <property type="entry name" value="Multidrug resistance protein D"/>
    <property type="match status" value="1"/>
</dbReference>
<dbReference type="GO" id="GO:0022857">
    <property type="term" value="F:transmembrane transporter activity"/>
    <property type="evidence" value="ECO:0007669"/>
    <property type="project" value="InterPro"/>
</dbReference>
<evidence type="ECO:0000256" key="6">
    <source>
        <dbReference type="ARBA" id="ARBA00023136"/>
    </source>
</evidence>
<feature type="transmembrane region" description="Helical" evidence="7">
    <location>
        <begin position="370"/>
        <end position="393"/>
    </location>
</feature>
<keyword evidence="10" id="KW-1185">Reference proteome</keyword>
<feature type="domain" description="Major facilitator superfamily (MFS) profile" evidence="8">
    <location>
        <begin position="17"/>
        <end position="509"/>
    </location>
</feature>
<evidence type="ECO:0000256" key="7">
    <source>
        <dbReference type="SAM" id="Phobius"/>
    </source>
</evidence>
<dbReference type="Pfam" id="PF07690">
    <property type="entry name" value="MFS_1"/>
    <property type="match status" value="1"/>
</dbReference>
<evidence type="ECO:0000256" key="2">
    <source>
        <dbReference type="ARBA" id="ARBA00022448"/>
    </source>
</evidence>
<name>A0A2S6MU38_RHOGL</name>
<dbReference type="PANTHER" id="PTHR23501">
    <property type="entry name" value="MAJOR FACILITATOR SUPERFAMILY"/>
    <property type="match status" value="1"/>
</dbReference>
<dbReference type="PANTHER" id="PTHR23501:SF174">
    <property type="entry name" value="MULTIDRUG EXPORT PROTEIN EMRB-RELATED"/>
    <property type="match status" value="1"/>
</dbReference>
<feature type="transmembrane region" description="Helical" evidence="7">
    <location>
        <begin position="54"/>
        <end position="74"/>
    </location>
</feature>
<feature type="transmembrane region" description="Helical" evidence="7">
    <location>
        <begin position="493"/>
        <end position="511"/>
    </location>
</feature>
<evidence type="ECO:0000256" key="4">
    <source>
        <dbReference type="ARBA" id="ARBA00022692"/>
    </source>
</evidence>
<feature type="transmembrane region" description="Helical" evidence="7">
    <location>
        <begin position="209"/>
        <end position="226"/>
    </location>
</feature>
<dbReference type="InterPro" id="IPR036259">
    <property type="entry name" value="MFS_trans_sf"/>
</dbReference>
<organism evidence="9 10">
    <name type="scientific">Rhodopila globiformis</name>
    <name type="common">Rhodopseudomonas globiformis</name>
    <dbReference type="NCBI Taxonomy" id="1071"/>
    <lineage>
        <taxon>Bacteria</taxon>
        <taxon>Pseudomonadati</taxon>
        <taxon>Pseudomonadota</taxon>
        <taxon>Alphaproteobacteria</taxon>
        <taxon>Acetobacterales</taxon>
        <taxon>Acetobacteraceae</taxon>
        <taxon>Rhodopila</taxon>
    </lineage>
</organism>
<dbReference type="InterPro" id="IPR011701">
    <property type="entry name" value="MFS"/>
</dbReference>
<gene>
    <name evidence="9" type="ORF">CCS01_31370</name>
</gene>
<dbReference type="AlphaFoldDB" id="A0A2S6MU38"/>
<dbReference type="PROSITE" id="PS50850">
    <property type="entry name" value="MFS"/>
    <property type="match status" value="1"/>
</dbReference>
<evidence type="ECO:0000256" key="5">
    <source>
        <dbReference type="ARBA" id="ARBA00022989"/>
    </source>
</evidence>
<keyword evidence="3" id="KW-1003">Cell membrane</keyword>
<feature type="transmembrane region" description="Helical" evidence="7">
    <location>
        <begin position="281"/>
        <end position="301"/>
    </location>
</feature>
<keyword evidence="4 7" id="KW-0812">Transmembrane</keyword>
<feature type="transmembrane region" description="Helical" evidence="7">
    <location>
        <begin position="169"/>
        <end position="188"/>
    </location>
</feature>
<dbReference type="NCBIfam" id="TIGR00711">
    <property type="entry name" value="efflux_EmrB"/>
    <property type="match status" value="1"/>
</dbReference>
<comment type="subcellular location">
    <subcellularLocation>
        <location evidence="1">Cell membrane</location>
        <topology evidence="1">Multi-pass membrane protein</topology>
    </subcellularLocation>
</comment>
<protein>
    <submittedName>
        <fullName evidence="9">EmrB/QacA family drug resistance transporter</fullName>
    </submittedName>
</protein>
<dbReference type="Gene3D" id="1.20.1250.20">
    <property type="entry name" value="MFS general substrate transporter like domains"/>
    <property type="match status" value="1"/>
</dbReference>
<evidence type="ECO:0000256" key="1">
    <source>
        <dbReference type="ARBA" id="ARBA00004651"/>
    </source>
</evidence>
<keyword evidence="5 7" id="KW-1133">Transmembrane helix</keyword>
<evidence type="ECO:0000313" key="9">
    <source>
        <dbReference type="EMBL" id="PPQ25876.1"/>
    </source>
</evidence>
<feature type="transmembrane region" description="Helical" evidence="7">
    <location>
        <begin position="413"/>
        <end position="431"/>
    </location>
</feature>
<dbReference type="InterPro" id="IPR020846">
    <property type="entry name" value="MFS_dom"/>
</dbReference>